<organism evidence="5">
    <name type="scientific">Amphimedon queenslandica</name>
    <name type="common">Sponge</name>
    <dbReference type="NCBI Taxonomy" id="400682"/>
    <lineage>
        <taxon>Eukaryota</taxon>
        <taxon>Metazoa</taxon>
        <taxon>Porifera</taxon>
        <taxon>Demospongiae</taxon>
        <taxon>Heteroscleromorpha</taxon>
        <taxon>Haplosclerida</taxon>
        <taxon>Niphatidae</taxon>
        <taxon>Amphimedon</taxon>
    </lineage>
</organism>
<feature type="coiled-coil region" evidence="3">
    <location>
        <begin position="206"/>
        <end position="240"/>
    </location>
</feature>
<reference evidence="6" key="1">
    <citation type="journal article" date="2010" name="Nature">
        <title>The Amphimedon queenslandica genome and the evolution of animal complexity.</title>
        <authorList>
            <person name="Srivastava M."/>
            <person name="Simakov O."/>
            <person name="Chapman J."/>
            <person name="Fahey B."/>
            <person name="Gauthier M.E."/>
            <person name="Mitros T."/>
            <person name="Richards G.S."/>
            <person name="Conaco C."/>
            <person name="Dacre M."/>
            <person name="Hellsten U."/>
            <person name="Larroux C."/>
            <person name="Putnam N.H."/>
            <person name="Stanke M."/>
            <person name="Adamska M."/>
            <person name="Darling A."/>
            <person name="Degnan S.M."/>
            <person name="Oakley T.H."/>
            <person name="Plachetzki D.C."/>
            <person name="Zhai Y."/>
            <person name="Adamski M."/>
            <person name="Calcino A."/>
            <person name="Cummins S.F."/>
            <person name="Goodstein D.M."/>
            <person name="Harris C."/>
            <person name="Jackson D.J."/>
            <person name="Leys S.P."/>
            <person name="Shu S."/>
            <person name="Woodcroft B.J."/>
            <person name="Vervoort M."/>
            <person name="Kosik K.S."/>
            <person name="Manning G."/>
            <person name="Degnan B.M."/>
            <person name="Rokhsar D.S."/>
        </authorList>
    </citation>
    <scope>NUCLEOTIDE SEQUENCE [LARGE SCALE GENOMIC DNA]</scope>
</reference>
<evidence type="ECO:0000256" key="1">
    <source>
        <dbReference type="ARBA" id="ARBA00009019"/>
    </source>
</evidence>
<dbReference type="PANTHER" id="PTHR19232:SF7">
    <property type="entry name" value="CENTROCORTIN, ISOFORM A"/>
    <property type="match status" value="1"/>
</dbReference>
<dbReference type="AlphaFoldDB" id="A0A1X7VTU5"/>
<proteinExistence type="inferred from homology"/>
<keyword evidence="6" id="KW-1185">Reference proteome</keyword>
<dbReference type="KEGG" id="aqu:100640397"/>
<feature type="region of interest" description="Disordered" evidence="4">
    <location>
        <begin position="310"/>
        <end position="344"/>
    </location>
</feature>
<evidence type="ECO:0000256" key="3">
    <source>
        <dbReference type="SAM" id="Coils"/>
    </source>
</evidence>
<gene>
    <name evidence="5" type="primary">100640397</name>
</gene>
<protein>
    <submittedName>
        <fullName evidence="5">Uncharacterized protein</fullName>
    </submittedName>
</protein>
<feature type="compositionally biased region" description="Basic and acidic residues" evidence="4">
    <location>
        <begin position="310"/>
        <end position="337"/>
    </location>
</feature>
<reference evidence="5" key="2">
    <citation type="submission" date="2017-05" db="UniProtKB">
        <authorList>
            <consortium name="EnsemblMetazoa"/>
        </authorList>
    </citation>
    <scope>IDENTIFICATION</scope>
</reference>
<sequence>MEVYGNGSSDLSISDPDLERQLVALNENKEMEEELHLAAILGKTLLERNTELEEQVKKLEEHIDETLLSNRNLTTQLSNTKEALRQANSSCESLEQKLEETERENRELKTTNLRRQVTIDLKTKIINDLHDRLEGFERELSEMKTLKSRDVPDGASNKPSSNNDSCRDLTRLNHDELLKEHYEIVEDLSIKLQNTNYQKNKTQTLLDTVKTENAKLSELLERTELENIELRSHVSALEEKLLNLSTSEPVTPSLPPTSPPKTFFARYPSEESPSFSRVTTLHTELLVDYQTMKEQYDYMVSNCRCESKSHMNLEDGDTTKDDVQRSGVDGKDKKNKTEGGSVVKESSLKDLFQEVYATLKATTVVADRLIEKRNHK</sequence>
<evidence type="ECO:0000313" key="6">
    <source>
        <dbReference type="Proteomes" id="UP000007879"/>
    </source>
</evidence>
<evidence type="ECO:0000313" key="5">
    <source>
        <dbReference type="EnsemblMetazoa" id="Aqu2.1.43270_001"/>
    </source>
</evidence>
<dbReference type="EnsemblMetazoa" id="Aqu2.1.43270_001">
    <property type="protein sequence ID" value="Aqu2.1.43270_001"/>
    <property type="gene ID" value="Aqu2.1.43270"/>
</dbReference>
<dbReference type="Proteomes" id="UP000007879">
    <property type="component" value="Unassembled WGS sequence"/>
</dbReference>
<dbReference type="EnsemblMetazoa" id="XM_003382855.3">
    <property type="protein sequence ID" value="XP_003382903.1"/>
    <property type="gene ID" value="LOC100640397"/>
</dbReference>
<dbReference type="PANTHER" id="PTHR19232">
    <property type="entry name" value="CENTROCORTIN FAMILY MEMBER"/>
    <property type="match status" value="1"/>
</dbReference>
<keyword evidence="2 3" id="KW-0175">Coiled coil</keyword>
<feature type="region of interest" description="Disordered" evidence="4">
    <location>
        <begin position="144"/>
        <end position="168"/>
    </location>
</feature>
<dbReference type="InterPro" id="IPR026079">
    <property type="entry name" value="CDR2"/>
</dbReference>
<name>A0A1X7VTU5_AMPQE</name>
<evidence type="ECO:0000256" key="4">
    <source>
        <dbReference type="SAM" id="MobiDB-lite"/>
    </source>
</evidence>
<dbReference type="OrthoDB" id="10059415at2759"/>
<accession>A0A1X7VTU5</accession>
<dbReference type="InParanoid" id="A0A1X7VTU5"/>
<comment type="similarity">
    <text evidence="1">Belongs to the CDR2 family.</text>
</comment>
<evidence type="ECO:0000256" key="2">
    <source>
        <dbReference type="ARBA" id="ARBA00023054"/>
    </source>
</evidence>